<accession>A0A098S932</accession>
<comment type="caution">
    <text evidence="2">The sequence shown here is derived from an EMBL/GenBank/DDBJ whole genome shotgun (WGS) entry which is preliminary data.</text>
</comment>
<dbReference type="Gene3D" id="3.90.79.40">
    <property type="entry name" value="EvaA sugar 2,3-dehydratase subunit"/>
    <property type="match status" value="2"/>
</dbReference>
<dbReference type="EMBL" id="JPOS01000012">
    <property type="protein sequence ID" value="KGE89069.1"/>
    <property type="molecule type" value="Genomic_DNA"/>
</dbReference>
<dbReference type="STRING" id="1524460.IX84_04635"/>
<feature type="domain" description="dTDP-4-dehydro-6-deoxy-alpha-D-glucopyranose 2,3-dehydratase" evidence="1">
    <location>
        <begin position="10"/>
        <end position="206"/>
    </location>
</feature>
<dbReference type="InterPro" id="IPR005212">
    <property type="entry name" value="EvaA-like"/>
</dbReference>
<evidence type="ECO:0000259" key="1">
    <source>
        <dbReference type="Pfam" id="PF03559"/>
    </source>
</evidence>
<name>A0A098S932_9BACT</name>
<evidence type="ECO:0000313" key="2">
    <source>
        <dbReference type="EMBL" id="KGE89069.1"/>
    </source>
</evidence>
<dbReference type="GO" id="GO:0016829">
    <property type="term" value="F:lyase activity"/>
    <property type="evidence" value="ECO:0007669"/>
    <property type="project" value="InterPro"/>
</dbReference>
<feature type="domain" description="dTDP-4-dehydro-6-deoxy-alpha-D-glucopyranose 2,3-dehydratase" evidence="1">
    <location>
        <begin position="227"/>
        <end position="412"/>
    </location>
</feature>
<reference evidence="2 3" key="1">
    <citation type="journal article" date="2014" name="Int. J. Syst. Evol. Microbiol.">
        <title>Phaeodactylibacter xiamenensis gen. nov., sp. nov., a member of the family Saprospiraceae isolated from the marine alga Phaeodactylum tricornutum.</title>
        <authorList>
            <person name="Chen Z.Jr."/>
            <person name="Lei X."/>
            <person name="Lai Q."/>
            <person name="Li Y."/>
            <person name="Zhang B."/>
            <person name="Zhang J."/>
            <person name="Zhang H."/>
            <person name="Yang L."/>
            <person name="Zheng W."/>
            <person name="Tian Y."/>
            <person name="Yu Z."/>
            <person name="Xu H.Jr."/>
            <person name="Zheng T."/>
        </authorList>
    </citation>
    <scope>NUCLEOTIDE SEQUENCE [LARGE SCALE GENOMIC DNA]</scope>
    <source>
        <strain evidence="2 3">KD52</strain>
    </source>
</reference>
<gene>
    <name evidence="2" type="ORF">IX84_04635</name>
</gene>
<dbReference type="Proteomes" id="UP000029736">
    <property type="component" value="Unassembled WGS sequence"/>
</dbReference>
<dbReference type="InterPro" id="IPR038153">
    <property type="entry name" value="EvaA-like_sf"/>
</dbReference>
<keyword evidence="3" id="KW-1185">Reference proteome</keyword>
<sequence>MPKVAHTLADLKAFLSETLHTSSFRIKRTSFDAQEEWLFKDGMLSHKTGGFFHVIGLNDMEDDSDTLYLFQPQSAVTGLLICPSKKGLGPYVLTQARIEPGNTGVIQLGPTIQSTPANFLRLHNGKKNPYLDYLYSGHRHVTGFHSTNQLDLGKRYYQKTKWHNFALVSALLETADTYIWLPLPVLAEAVKMDFILNTDLRSLIAVFEWDSLSGQNAHPEQTQSSAILEYYLKKSHSVNCRNKFIPIDQSSAFSIEDQAIRINKNNQEIGLYQIETNHREVQGWTQPLWRAEGRGKAILLCSKLSGQRVFLLTVEEEKGTPSSFSISPSYLFYPEDTHTPEVNNLPPPFARFAQSDEGGRFINHEFEFQLIEVNNDFDIRENQFWVGIDNLKHILSTSNLCNIQLRGLCSLLIEQLNPLIFEA</sequence>
<dbReference type="RefSeq" id="WP_044216873.1">
    <property type="nucleotide sequence ID" value="NZ_JBKAGJ010000001.1"/>
</dbReference>
<organism evidence="2 3">
    <name type="scientific">Phaeodactylibacter xiamenensis</name>
    <dbReference type="NCBI Taxonomy" id="1524460"/>
    <lineage>
        <taxon>Bacteria</taxon>
        <taxon>Pseudomonadati</taxon>
        <taxon>Bacteroidota</taxon>
        <taxon>Saprospiria</taxon>
        <taxon>Saprospirales</taxon>
        <taxon>Haliscomenobacteraceae</taxon>
        <taxon>Phaeodactylibacter</taxon>
    </lineage>
</organism>
<protein>
    <recommendedName>
        <fullName evidence="1">dTDP-4-dehydro-6-deoxy-alpha-D-glucopyranose 2,3-dehydratase domain-containing protein</fullName>
    </recommendedName>
</protein>
<dbReference type="AlphaFoldDB" id="A0A098S932"/>
<evidence type="ECO:0000313" key="3">
    <source>
        <dbReference type="Proteomes" id="UP000029736"/>
    </source>
</evidence>
<proteinExistence type="predicted"/>
<dbReference type="OrthoDB" id="9814961at2"/>
<dbReference type="Pfam" id="PF03559">
    <property type="entry name" value="Hexose_dehydrat"/>
    <property type="match status" value="2"/>
</dbReference>